<dbReference type="Gene3D" id="1.10.1000.11">
    <property type="entry name" value="Arf Nucleotide-binding Site Opener,domain 2"/>
    <property type="match status" value="1"/>
</dbReference>
<gene>
    <name evidence="3" type="ORF">MCUN1_000574</name>
</gene>
<dbReference type="Gene3D" id="2.30.29.30">
    <property type="entry name" value="Pleckstrin-homology domain (PH domain)/Phosphotyrosine-binding domain (PTB)"/>
    <property type="match status" value="1"/>
</dbReference>
<dbReference type="InterPro" id="IPR000904">
    <property type="entry name" value="Sec7_dom"/>
</dbReference>
<proteinExistence type="predicted"/>
<dbReference type="InterPro" id="IPR011993">
    <property type="entry name" value="PH-like_dom_sf"/>
</dbReference>
<evidence type="ECO:0000313" key="4">
    <source>
        <dbReference type="Proteomes" id="UP001219933"/>
    </source>
</evidence>
<feature type="region of interest" description="Disordered" evidence="1">
    <location>
        <begin position="381"/>
        <end position="431"/>
    </location>
</feature>
<accession>A0AAF0EVM0</accession>
<dbReference type="SUPFAM" id="SSF48425">
    <property type="entry name" value="Sec7 domain"/>
    <property type="match status" value="1"/>
</dbReference>
<dbReference type="EMBL" id="CP119877">
    <property type="protein sequence ID" value="WFD33757.1"/>
    <property type="molecule type" value="Genomic_DNA"/>
</dbReference>
<dbReference type="PANTHER" id="PTHR10663">
    <property type="entry name" value="GUANYL-NUCLEOTIDE EXCHANGE FACTOR"/>
    <property type="match status" value="1"/>
</dbReference>
<evidence type="ECO:0000259" key="2">
    <source>
        <dbReference type="PROSITE" id="PS50190"/>
    </source>
</evidence>
<dbReference type="PROSITE" id="PS50190">
    <property type="entry name" value="SEC7"/>
    <property type="match status" value="1"/>
</dbReference>
<sequence length="701" mass="78328">MPRNTVITEPRTTQFRTRGSKSTSRSAEKHDKSKRPAMLSTSASKDSVTEKTHAARPSVSFVQKTAPKTATQSAPKTTTQSAPQTAPKSTTQPVPKSTTQSGPKPTTQSGPKPTTQSATKTTAQSATKTTAQSATKTTAQSATKITAQSATKTTAQPASSREPPCSFEKCEPEQQAKLLFECDPSVPPHNRHAEYLGSKGEDRAKVRHHYFEHFDFTGQRLDRAMRAMCDKLLLRAETQQLDRILDAFAKRYIECNPNSVFKTHEIVHTVAFSLFLLNTDLHLADMQGRMTRAQFVQNTLASLAEQLDPQTDPMSPPTSPDIPHSSSAQDLSGLPRAHSRASTTRTLMRRFSVISRRSVDQNEEERSTVQDTLRDMYYSIRHDPIPVPGTQSASRTEEPQPDSQEEDKDLSKSTTEPSEKESSGPDTLPEIEGCLSVKELSPYGRTWFKHWTNAHGHVKKGVLYIYKYSNSARRLYLWREVPLQHSYSSLSERQESVFELFTAYGKIYHMRFPGIAASKSWVEVCTYWAARSSRPPLLGAMTNIDYGWQNVCPEATDPPHADAHVMSPINSGVNGSAKSDPSARNFSFGRMLNMHSRVGDCPTIGEWTEPDVPLAASSLTAAEQVAQTEQYLASVRNELQGHNAVYAPMQAYWAVWPNARARAMSNWERKRAYLEHELIKYTYYSNALNMQVDVKQQFRNA</sequence>
<feature type="region of interest" description="Disordered" evidence="1">
    <location>
        <begin position="307"/>
        <end position="345"/>
    </location>
</feature>
<feature type="compositionally biased region" description="Acidic residues" evidence="1">
    <location>
        <begin position="399"/>
        <end position="408"/>
    </location>
</feature>
<feature type="compositionally biased region" description="Polar residues" evidence="1">
    <location>
        <begin position="60"/>
        <end position="110"/>
    </location>
</feature>
<reference evidence="3" key="1">
    <citation type="submission" date="2023-03" db="EMBL/GenBank/DDBJ databases">
        <title>Mating type loci evolution in Malassezia.</title>
        <authorList>
            <person name="Coelho M.A."/>
        </authorList>
    </citation>
    <scope>NUCLEOTIDE SEQUENCE</scope>
    <source>
        <strain evidence="3">CBS 11721</strain>
    </source>
</reference>
<dbReference type="GO" id="GO:0005085">
    <property type="term" value="F:guanyl-nucleotide exchange factor activity"/>
    <property type="evidence" value="ECO:0007669"/>
    <property type="project" value="InterPro"/>
</dbReference>
<dbReference type="SUPFAM" id="SSF50729">
    <property type="entry name" value="PH domain-like"/>
    <property type="match status" value="1"/>
</dbReference>
<feature type="region of interest" description="Disordered" evidence="1">
    <location>
        <begin position="1"/>
        <end position="170"/>
    </location>
</feature>
<dbReference type="PANTHER" id="PTHR10663:SF373">
    <property type="entry name" value="PH AND SEC7 DOMAIN-CONTAINING PROTEIN C11E3.11C"/>
    <property type="match status" value="1"/>
</dbReference>
<evidence type="ECO:0000313" key="3">
    <source>
        <dbReference type="EMBL" id="WFD33757.1"/>
    </source>
</evidence>
<dbReference type="InterPro" id="IPR023394">
    <property type="entry name" value="Sec7_C_sf"/>
</dbReference>
<dbReference type="InterPro" id="IPR035999">
    <property type="entry name" value="Sec7_dom_sf"/>
</dbReference>
<dbReference type="Proteomes" id="UP001219933">
    <property type="component" value="Chromosome 1"/>
</dbReference>
<dbReference type="AlphaFoldDB" id="A0AAF0EVM0"/>
<dbReference type="Pfam" id="PF01369">
    <property type="entry name" value="Sec7"/>
    <property type="match status" value="1"/>
</dbReference>
<keyword evidence="4" id="KW-1185">Reference proteome</keyword>
<feature type="compositionally biased region" description="Polar residues" evidence="1">
    <location>
        <begin position="1"/>
        <end position="25"/>
    </location>
</feature>
<name>A0AAF0EVM0_9BASI</name>
<dbReference type="SMART" id="SM00222">
    <property type="entry name" value="Sec7"/>
    <property type="match status" value="1"/>
</dbReference>
<dbReference type="GO" id="GO:0032012">
    <property type="term" value="P:regulation of ARF protein signal transduction"/>
    <property type="evidence" value="ECO:0007669"/>
    <property type="project" value="InterPro"/>
</dbReference>
<dbReference type="CDD" id="cd00821">
    <property type="entry name" value="PH"/>
    <property type="match status" value="1"/>
</dbReference>
<feature type="domain" description="SEC7" evidence="2">
    <location>
        <begin position="167"/>
        <end position="323"/>
    </location>
</feature>
<evidence type="ECO:0000256" key="1">
    <source>
        <dbReference type="SAM" id="MobiDB-lite"/>
    </source>
</evidence>
<protein>
    <recommendedName>
        <fullName evidence="2">SEC7 domain-containing protein</fullName>
    </recommendedName>
</protein>
<organism evidence="3 4">
    <name type="scientific">Malassezia cuniculi</name>
    <dbReference type="NCBI Taxonomy" id="948313"/>
    <lineage>
        <taxon>Eukaryota</taxon>
        <taxon>Fungi</taxon>
        <taxon>Dikarya</taxon>
        <taxon>Basidiomycota</taxon>
        <taxon>Ustilaginomycotina</taxon>
        <taxon>Malasseziomycetes</taxon>
        <taxon>Malasseziales</taxon>
        <taxon>Malasseziaceae</taxon>
        <taxon>Malassezia</taxon>
    </lineage>
</organism>
<feature type="compositionally biased region" description="Low complexity" evidence="1">
    <location>
        <begin position="111"/>
        <end position="159"/>
    </location>
</feature>